<name>A0A7G6VWY5_9SPHN</name>
<dbReference type="Gene3D" id="3.30.70.1060">
    <property type="entry name" value="Dimeric alpha+beta barrel"/>
    <property type="match status" value="1"/>
</dbReference>
<comment type="similarity">
    <text evidence="1">Belongs to the YciI family.</text>
</comment>
<reference evidence="3 4" key="1">
    <citation type="submission" date="2020-08" db="EMBL/GenBank/DDBJ databases">
        <authorList>
            <person name="Liu G."/>
            <person name="Sun C."/>
        </authorList>
    </citation>
    <scope>NUCLEOTIDE SEQUENCE [LARGE SCALE GENOMIC DNA]</scope>
    <source>
        <strain evidence="3 4">OT19</strain>
    </source>
</reference>
<dbReference type="PANTHER" id="PTHR37828">
    <property type="entry name" value="GSR2449 PROTEIN"/>
    <property type="match status" value="1"/>
</dbReference>
<dbReference type="InterPro" id="IPR011008">
    <property type="entry name" value="Dimeric_a/b-barrel"/>
</dbReference>
<dbReference type="Proteomes" id="UP000515297">
    <property type="component" value="Chromosome"/>
</dbReference>
<dbReference type="RefSeq" id="WP_185885260.1">
    <property type="nucleotide sequence ID" value="NZ_CP060052.1"/>
</dbReference>
<feature type="domain" description="YCII-related" evidence="2">
    <location>
        <begin position="1"/>
        <end position="80"/>
    </location>
</feature>
<dbReference type="Pfam" id="PF03795">
    <property type="entry name" value="YCII"/>
    <property type="match status" value="1"/>
</dbReference>
<protein>
    <submittedName>
        <fullName evidence="3">GTP cyclohydrolase</fullName>
    </submittedName>
</protein>
<dbReference type="SUPFAM" id="SSF54909">
    <property type="entry name" value="Dimeric alpha+beta barrel"/>
    <property type="match status" value="1"/>
</dbReference>
<dbReference type="EMBL" id="CP060052">
    <property type="protein sequence ID" value="QNE06250.1"/>
    <property type="molecule type" value="Genomic_DNA"/>
</dbReference>
<evidence type="ECO:0000313" key="4">
    <source>
        <dbReference type="Proteomes" id="UP000515297"/>
    </source>
</evidence>
<accession>A0A7G6VWY5</accession>
<evidence type="ECO:0000313" key="3">
    <source>
        <dbReference type="EMBL" id="QNE06250.1"/>
    </source>
</evidence>
<dbReference type="PANTHER" id="PTHR37828:SF1">
    <property type="entry name" value="YCII-RELATED DOMAIN-CONTAINING PROTEIN"/>
    <property type="match status" value="1"/>
</dbReference>
<sequence>MFIIDITYTAPTERMDELLPDHLAWLEKGRDAGRFVAWGRKVPRTGGMVFAVGMRNEIEAEAQRDPFVANGAASVTVIEFDAKFAAEGLEALQR</sequence>
<organism evidence="3 4">
    <name type="scientific">Croceicoccus marinus</name>
    <dbReference type="NCBI Taxonomy" id="450378"/>
    <lineage>
        <taxon>Bacteria</taxon>
        <taxon>Pseudomonadati</taxon>
        <taxon>Pseudomonadota</taxon>
        <taxon>Alphaproteobacteria</taxon>
        <taxon>Sphingomonadales</taxon>
        <taxon>Erythrobacteraceae</taxon>
        <taxon>Croceicoccus</taxon>
    </lineage>
</organism>
<dbReference type="GO" id="GO:0016787">
    <property type="term" value="F:hydrolase activity"/>
    <property type="evidence" value="ECO:0007669"/>
    <property type="project" value="UniProtKB-KW"/>
</dbReference>
<evidence type="ECO:0000259" key="2">
    <source>
        <dbReference type="Pfam" id="PF03795"/>
    </source>
</evidence>
<dbReference type="AlphaFoldDB" id="A0A7G6VWY5"/>
<keyword evidence="3" id="KW-0378">Hydrolase</keyword>
<evidence type="ECO:0000256" key="1">
    <source>
        <dbReference type="ARBA" id="ARBA00007689"/>
    </source>
</evidence>
<gene>
    <name evidence="3" type="ORF">H4O24_06485</name>
</gene>
<proteinExistence type="inferred from homology"/>
<dbReference type="InterPro" id="IPR005545">
    <property type="entry name" value="YCII"/>
</dbReference>